<evidence type="ECO:0000313" key="3">
    <source>
        <dbReference type="Proteomes" id="UP001365781"/>
    </source>
</evidence>
<dbReference type="EMBL" id="JBBAYM010000011">
    <property type="protein sequence ID" value="MEI5611247.1"/>
    <property type="molecule type" value="Genomic_DNA"/>
</dbReference>
<sequence length="51" mass="5653">MLRLIIAKDRILVVPQHQGETEGARPPRTPDVWPDGPGSIPRPSVVAVWKD</sequence>
<proteinExistence type="predicted"/>
<name>A0ABU8GDG7_9ACTN</name>
<dbReference type="Proteomes" id="UP001365781">
    <property type="component" value="Unassembled WGS sequence"/>
</dbReference>
<accession>A0ABU8GDG7</accession>
<dbReference type="RefSeq" id="WP_409087173.1">
    <property type="nucleotide sequence ID" value="NZ_JBJVNC010000044.1"/>
</dbReference>
<gene>
    <name evidence="2" type="ORF">WB403_18985</name>
</gene>
<protein>
    <submittedName>
        <fullName evidence="2">Uncharacterized protein</fullName>
    </submittedName>
</protein>
<feature type="region of interest" description="Disordered" evidence="1">
    <location>
        <begin position="17"/>
        <end position="40"/>
    </location>
</feature>
<reference evidence="2 3" key="1">
    <citation type="submission" date="2024-03" db="EMBL/GenBank/DDBJ databases">
        <title>First Report of Pectobacterium brasiliscabiei causing potato scab in china.</title>
        <authorList>
            <person name="Handique U."/>
        </authorList>
    </citation>
    <scope>NUCLEOTIDE SEQUENCE [LARGE SCALE GENOMIC DNA]</scope>
    <source>
        <strain evidence="2 3">ZRIMU1503</strain>
    </source>
</reference>
<evidence type="ECO:0000256" key="1">
    <source>
        <dbReference type="SAM" id="MobiDB-lite"/>
    </source>
</evidence>
<comment type="caution">
    <text evidence="2">The sequence shown here is derived from an EMBL/GenBank/DDBJ whole genome shotgun (WGS) entry which is preliminary data.</text>
</comment>
<organism evidence="2 3">
    <name type="scientific">Streptomyces brasiliscabiei</name>
    <dbReference type="NCBI Taxonomy" id="2736302"/>
    <lineage>
        <taxon>Bacteria</taxon>
        <taxon>Bacillati</taxon>
        <taxon>Actinomycetota</taxon>
        <taxon>Actinomycetes</taxon>
        <taxon>Kitasatosporales</taxon>
        <taxon>Streptomycetaceae</taxon>
        <taxon>Streptomyces</taxon>
    </lineage>
</organism>
<keyword evidence="3" id="KW-1185">Reference proteome</keyword>
<evidence type="ECO:0000313" key="2">
    <source>
        <dbReference type="EMBL" id="MEI5611247.1"/>
    </source>
</evidence>